<dbReference type="AlphaFoldDB" id="A0A7X3G5S5"/>
<keyword evidence="2" id="KW-1185">Reference proteome</keyword>
<proteinExistence type="predicted"/>
<comment type="caution">
    <text evidence="1">The sequence shown here is derived from an EMBL/GenBank/DDBJ whole genome shotgun (WGS) entry which is preliminary data.</text>
</comment>
<sequence>MNKFVRWSGIVHTTLSSFHPKLKLGQARELFAAALGHNSYASLREHDLHALETVATYVVLDHERALRRAVALNVPLSEDQWWTAHQALTPARVSLGRYIGGMGLMRSAACHLFEDTSHPLFHEIANAVGMKDGHRADDAVLLSDADTTPDALSMLVRGDVRAFNEEGALATPVIAEIRFPRVGRQLYGAGTLVHAAQNGVPRPYEPNFEGDIYGA</sequence>
<gene>
    <name evidence="1" type="ORF">GPY61_30180</name>
</gene>
<dbReference type="Proteomes" id="UP000443353">
    <property type="component" value="Unassembled WGS sequence"/>
</dbReference>
<evidence type="ECO:0000313" key="1">
    <source>
        <dbReference type="EMBL" id="MVW64206.1"/>
    </source>
</evidence>
<organism evidence="1 2">
    <name type="scientific">Massilia cellulosiltytica</name>
    <dbReference type="NCBI Taxonomy" id="2683234"/>
    <lineage>
        <taxon>Bacteria</taxon>
        <taxon>Pseudomonadati</taxon>
        <taxon>Pseudomonadota</taxon>
        <taxon>Betaproteobacteria</taxon>
        <taxon>Burkholderiales</taxon>
        <taxon>Oxalobacteraceae</taxon>
        <taxon>Telluria group</taxon>
        <taxon>Massilia</taxon>
    </lineage>
</organism>
<reference evidence="1 2" key="1">
    <citation type="submission" date="2019-12" db="EMBL/GenBank/DDBJ databases">
        <authorList>
            <person name="Li C."/>
            <person name="Zhao J."/>
        </authorList>
    </citation>
    <scope>NUCLEOTIDE SEQUENCE [LARGE SCALE GENOMIC DNA]</scope>
    <source>
        <strain evidence="1 2">NEAU-DD11</strain>
    </source>
</reference>
<protein>
    <submittedName>
        <fullName evidence="1">Uncharacterized protein</fullName>
    </submittedName>
</protein>
<accession>A0A7X3G5S5</accession>
<name>A0A7X3G5S5_9BURK</name>
<evidence type="ECO:0000313" key="2">
    <source>
        <dbReference type="Proteomes" id="UP000443353"/>
    </source>
</evidence>
<dbReference type="RefSeq" id="WP_160410722.1">
    <property type="nucleotide sequence ID" value="NZ_WSES01000012.1"/>
</dbReference>
<dbReference type="EMBL" id="WSES01000012">
    <property type="protein sequence ID" value="MVW64206.1"/>
    <property type="molecule type" value="Genomic_DNA"/>
</dbReference>